<evidence type="ECO:0000313" key="9">
    <source>
        <dbReference type="Proteomes" id="UP001501594"/>
    </source>
</evidence>
<dbReference type="PROSITE" id="PS00059">
    <property type="entry name" value="ADH_ZINC"/>
    <property type="match status" value="1"/>
</dbReference>
<dbReference type="InterPro" id="IPR036291">
    <property type="entry name" value="NAD(P)-bd_dom_sf"/>
</dbReference>
<evidence type="ECO:0000256" key="5">
    <source>
        <dbReference type="RuleBase" id="RU361277"/>
    </source>
</evidence>
<protein>
    <submittedName>
        <fullName evidence="8">Zinc-dependent alcohol dehydrogenase family protein</fullName>
    </submittedName>
</protein>
<evidence type="ECO:0000256" key="3">
    <source>
        <dbReference type="ARBA" id="ARBA00022833"/>
    </source>
</evidence>
<dbReference type="Gene3D" id="3.90.180.10">
    <property type="entry name" value="Medium-chain alcohol dehydrogenases, catalytic domain"/>
    <property type="match status" value="1"/>
</dbReference>
<accession>A0ABP8DXD6</accession>
<dbReference type="InterPro" id="IPR013154">
    <property type="entry name" value="ADH-like_N"/>
</dbReference>
<evidence type="ECO:0000259" key="6">
    <source>
        <dbReference type="Pfam" id="PF00107"/>
    </source>
</evidence>
<dbReference type="SUPFAM" id="SSF51735">
    <property type="entry name" value="NAD(P)-binding Rossmann-fold domains"/>
    <property type="match status" value="1"/>
</dbReference>
<dbReference type="RefSeq" id="WP_344793217.1">
    <property type="nucleotide sequence ID" value="NZ_BAABAU010000001.1"/>
</dbReference>
<comment type="caution">
    <text evidence="8">The sequence shown here is derived from an EMBL/GenBank/DDBJ whole genome shotgun (WGS) entry which is preliminary data.</text>
</comment>
<dbReference type="Gene3D" id="3.40.50.720">
    <property type="entry name" value="NAD(P)-binding Rossmann-like Domain"/>
    <property type="match status" value="1"/>
</dbReference>
<evidence type="ECO:0000256" key="4">
    <source>
        <dbReference type="ARBA" id="ARBA00023002"/>
    </source>
</evidence>
<dbReference type="PANTHER" id="PTHR42813">
    <property type="entry name" value="ZINC-TYPE ALCOHOL DEHYDROGENASE-LIKE"/>
    <property type="match status" value="1"/>
</dbReference>
<evidence type="ECO:0000313" key="8">
    <source>
        <dbReference type="EMBL" id="GAA4264629.1"/>
    </source>
</evidence>
<sequence length="348" mass="36015">MRAAVYQSAGVVEVVEVPDASISDPKDALVRVVRSCICGSDLWAYRGIIDRAAGSRLGHEFIGVVEAVGSEVTTVKPGDFVVAPFQWSDNTCPACLDGIQTRCEHGGTFGAPGTDGGQGEAVRVPEADGTLVVVPGGLESTDPHLLPGLLALSDVAATGLHGAVLAGVTEGSTVAVVGDGAVGLLAVLGAVKILKAERVILMSRHDDRAALGRSYGATDVVAERGEEGIARVRDLTDGLGVRHVVEAVGTPESWEMSLGMARVGGTVGAVGVPHTSPQLGIFTPFRQHLTLRFGIAPVRHYLPDLVPRVMDGSYDPGAVFDLTLPLAEAADGYLAMSERRSIKTALAG</sequence>
<evidence type="ECO:0000259" key="7">
    <source>
        <dbReference type="Pfam" id="PF08240"/>
    </source>
</evidence>
<keyword evidence="4" id="KW-0560">Oxidoreductase</keyword>
<evidence type="ECO:0000256" key="1">
    <source>
        <dbReference type="ARBA" id="ARBA00001947"/>
    </source>
</evidence>
<feature type="domain" description="Alcohol dehydrogenase-like C-terminal" evidence="6">
    <location>
        <begin position="181"/>
        <end position="292"/>
    </location>
</feature>
<dbReference type="InterPro" id="IPR011032">
    <property type="entry name" value="GroES-like_sf"/>
</dbReference>
<keyword evidence="9" id="KW-1185">Reference proteome</keyword>
<keyword evidence="2 5" id="KW-0479">Metal-binding</keyword>
<reference evidence="9" key="1">
    <citation type="journal article" date="2019" name="Int. J. Syst. Evol. Microbiol.">
        <title>The Global Catalogue of Microorganisms (GCM) 10K type strain sequencing project: providing services to taxonomists for standard genome sequencing and annotation.</title>
        <authorList>
            <consortium name="The Broad Institute Genomics Platform"/>
            <consortium name="The Broad Institute Genome Sequencing Center for Infectious Disease"/>
            <person name="Wu L."/>
            <person name="Ma J."/>
        </authorList>
    </citation>
    <scope>NUCLEOTIDE SEQUENCE [LARGE SCALE GENOMIC DNA]</scope>
    <source>
        <strain evidence="9">JCM 17442</strain>
    </source>
</reference>
<organism evidence="8 9">
    <name type="scientific">Frondihabitans peucedani</name>
    <dbReference type="NCBI Taxonomy" id="598626"/>
    <lineage>
        <taxon>Bacteria</taxon>
        <taxon>Bacillati</taxon>
        <taxon>Actinomycetota</taxon>
        <taxon>Actinomycetes</taxon>
        <taxon>Micrococcales</taxon>
        <taxon>Microbacteriaceae</taxon>
        <taxon>Frondihabitans</taxon>
    </lineage>
</organism>
<keyword evidence="3 5" id="KW-0862">Zinc</keyword>
<dbReference type="InterPro" id="IPR013149">
    <property type="entry name" value="ADH-like_C"/>
</dbReference>
<dbReference type="InterPro" id="IPR002328">
    <property type="entry name" value="ADH_Zn_CS"/>
</dbReference>
<evidence type="ECO:0000256" key="2">
    <source>
        <dbReference type="ARBA" id="ARBA00022723"/>
    </source>
</evidence>
<feature type="domain" description="Alcohol dehydrogenase-like N-terminal" evidence="7">
    <location>
        <begin position="25"/>
        <end position="128"/>
    </location>
</feature>
<name>A0ABP8DXD6_9MICO</name>
<proteinExistence type="inferred from homology"/>
<dbReference type="Pfam" id="PF08240">
    <property type="entry name" value="ADH_N"/>
    <property type="match status" value="1"/>
</dbReference>
<dbReference type="Proteomes" id="UP001501594">
    <property type="component" value="Unassembled WGS sequence"/>
</dbReference>
<dbReference type="PANTHER" id="PTHR42813:SF2">
    <property type="entry name" value="DEHYDROGENASE, ZINC-CONTAINING, PUTATIVE (AFU_ORTHOLOGUE AFUA_2G02810)-RELATED"/>
    <property type="match status" value="1"/>
</dbReference>
<dbReference type="SUPFAM" id="SSF50129">
    <property type="entry name" value="GroES-like"/>
    <property type="match status" value="1"/>
</dbReference>
<comment type="cofactor">
    <cofactor evidence="1 5">
        <name>Zn(2+)</name>
        <dbReference type="ChEBI" id="CHEBI:29105"/>
    </cofactor>
</comment>
<dbReference type="Pfam" id="PF00107">
    <property type="entry name" value="ADH_zinc_N"/>
    <property type="match status" value="1"/>
</dbReference>
<gene>
    <name evidence="8" type="ORF">GCM10022256_02410</name>
</gene>
<dbReference type="EMBL" id="BAABAU010000001">
    <property type="protein sequence ID" value="GAA4264629.1"/>
    <property type="molecule type" value="Genomic_DNA"/>
</dbReference>
<comment type="similarity">
    <text evidence="5">Belongs to the zinc-containing alcohol dehydrogenase family.</text>
</comment>